<keyword evidence="4 6" id="KW-0472">Membrane</keyword>
<feature type="transmembrane region" description="Helical" evidence="6">
    <location>
        <begin position="308"/>
        <end position="329"/>
    </location>
</feature>
<dbReference type="GO" id="GO:0038023">
    <property type="term" value="F:signaling receptor activity"/>
    <property type="evidence" value="ECO:0007669"/>
    <property type="project" value="UniProtKB-ARBA"/>
</dbReference>
<dbReference type="OrthoDB" id="6424812at2759"/>
<keyword evidence="5" id="KW-0675">Receptor</keyword>
<evidence type="ECO:0000313" key="7">
    <source>
        <dbReference type="EMBL" id="GFU06045.1"/>
    </source>
</evidence>
<dbReference type="GO" id="GO:0007606">
    <property type="term" value="P:sensory perception of chemical stimulus"/>
    <property type="evidence" value="ECO:0007669"/>
    <property type="project" value="TreeGrafter"/>
</dbReference>
<organism evidence="7 8">
    <name type="scientific">Nephila pilipes</name>
    <name type="common">Giant wood spider</name>
    <name type="synonym">Nephila maculata</name>
    <dbReference type="NCBI Taxonomy" id="299642"/>
    <lineage>
        <taxon>Eukaryota</taxon>
        <taxon>Metazoa</taxon>
        <taxon>Ecdysozoa</taxon>
        <taxon>Arthropoda</taxon>
        <taxon>Chelicerata</taxon>
        <taxon>Arachnida</taxon>
        <taxon>Araneae</taxon>
        <taxon>Araneomorphae</taxon>
        <taxon>Entelegynae</taxon>
        <taxon>Araneoidea</taxon>
        <taxon>Nephilidae</taxon>
        <taxon>Nephila</taxon>
    </lineage>
</organism>
<evidence type="ECO:0000256" key="1">
    <source>
        <dbReference type="ARBA" id="ARBA00004141"/>
    </source>
</evidence>
<evidence type="ECO:0000256" key="3">
    <source>
        <dbReference type="ARBA" id="ARBA00022989"/>
    </source>
</evidence>
<proteinExistence type="predicted"/>
<sequence>MKKNFDIESTIFHFTKSSRKGSLSKDSSSVPLCKVFLPLLKLLYLAGVEALPCPARIRKRKLSHWIWKCPRYIMNFLLSFSIFSQLLTTLIVPEKKIEIAAFIVFLFEWTAHISMRRIRNQFKILLKELSKISSILFNPIDHRKIKRLFIICIAFICFVNITYYWSFYYSYTRAKMQLKFLNSSTVVRLLKVPPQYFQINLDITTLCFPITFGIPFYLLIVYYNFICGCLKSLFHEIVLQLRDKSAEYRLQQLLEAYDRTTSLMKALDYHFSYSILVVVFSSMAALFWVGCNIVFAPKLSYLSYAFPLIYGIYYLSLLVTVILAASVAVDAGKLARDAVLSLPGLIPKHYKELKIRVSNNYKRDTFLTLWKIYDIDKSLLISAFGTLLTYGILIANLKSV</sequence>
<evidence type="ECO:0000256" key="6">
    <source>
        <dbReference type="SAM" id="Phobius"/>
    </source>
</evidence>
<protein>
    <recommendedName>
        <fullName evidence="9">Gustatory receptor</fullName>
    </recommendedName>
</protein>
<evidence type="ECO:0000256" key="2">
    <source>
        <dbReference type="ARBA" id="ARBA00022692"/>
    </source>
</evidence>
<dbReference type="PANTHER" id="PTHR21421">
    <property type="entry name" value="GUSTATORY RECEPTOR"/>
    <property type="match status" value="1"/>
</dbReference>
<dbReference type="AlphaFoldDB" id="A0A8X6Q4F2"/>
<keyword evidence="2 6" id="KW-0812">Transmembrane</keyword>
<evidence type="ECO:0000313" key="8">
    <source>
        <dbReference type="Proteomes" id="UP000887013"/>
    </source>
</evidence>
<evidence type="ECO:0008006" key="9">
    <source>
        <dbReference type="Google" id="ProtNLM"/>
    </source>
</evidence>
<name>A0A8X6Q4F2_NEPPI</name>
<dbReference type="Proteomes" id="UP000887013">
    <property type="component" value="Unassembled WGS sequence"/>
</dbReference>
<comment type="caution">
    <text evidence="7">The sequence shown here is derived from an EMBL/GenBank/DDBJ whole genome shotgun (WGS) entry which is preliminary data.</text>
</comment>
<feature type="transmembrane region" description="Helical" evidence="6">
    <location>
        <begin position="72"/>
        <end position="91"/>
    </location>
</feature>
<evidence type="ECO:0000256" key="5">
    <source>
        <dbReference type="ARBA" id="ARBA00023170"/>
    </source>
</evidence>
<keyword evidence="8" id="KW-1185">Reference proteome</keyword>
<dbReference type="GO" id="GO:0016020">
    <property type="term" value="C:membrane"/>
    <property type="evidence" value="ECO:0007669"/>
    <property type="project" value="UniProtKB-SubCell"/>
</dbReference>
<dbReference type="EMBL" id="BMAW01028154">
    <property type="protein sequence ID" value="GFU06045.1"/>
    <property type="molecule type" value="Genomic_DNA"/>
</dbReference>
<gene>
    <name evidence="7" type="primary">AVEN_262389_1</name>
    <name evidence="7" type="ORF">NPIL_164581</name>
</gene>
<comment type="subcellular location">
    <subcellularLocation>
        <location evidence="1">Membrane</location>
        <topology evidence="1">Multi-pass membrane protein</topology>
    </subcellularLocation>
</comment>
<reference evidence="7" key="1">
    <citation type="submission" date="2020-08" db="EMBL/GenBank/DDBJ databases">
        <title>Multicomponent nature underlies the extraordinary mechanical properties of spider dragline silk.</title>
        <authorList>
            <person name="Kono N."/>
            <person name="Nakamura H."/>
            <person name="Mori M."/>
            <person name="Yoshida Y."/>
            <person name="Ohtoshi R."/>
            <person name="Malay A.D."/>
            <person name="Moran D.A.P."/>
            <person name="Tomita M."/>
            <person name="Numata K."/>
            <person name="Arakawa K."/>
        </authorList>
    </citation>
    <scope>NUCLEOTIDE SEQUENCE</scope>
</reference>
<keyword evidence="3 6" id="KW-1133">Transmembrane helix</keyword>
<feature type="transmembrane region" description="Helical" evidence="6">
    <location>
        <begin position="148"/>
        <end position="166"/>
    </location>
</feature>
<dbReference type="GO" id="GO:0051606">
    <property type="term" value="P:detection of stimulus"/>
    <property type="evidence" value="ECO:0007669"/>
    <property type="project" value="UniProtKB-ARBA"/>
</dbReference>
<feature type="transmembrane region" description="Helical" evidence="6">
    <location>
        <begin position="379"/>
        <end position="397"/>
    </location>
</feature>
<evidence type="ECO:0000256" key="4">
    <source>
        <dbReference type="ARBA" id="ARBA00023136"/>
    </source>
</evidence>
<accession>A0A8X6Q4F2</accession>
<feature type="transmembrane region" description="Helical" evidence="6">
    <location>
        <begin position="97"/>
        <end position="115"/>
    </location>
</feature>
<dbReference type="PANTHER" id="PTHR21421:SF29">
    <property type="entry name" value="GUSTATORY RECEPTOR 5A FOR TREHALOSE-RELATED"/>
    <property type="match status" value="1"/>
</dbReference>
<feature type="transmembrane region" description="Helical" evidence="6">
    <location>
        <begin position="273"/>
        <end position="296"/>
    </location>
</feature>
<feature type="transmembrane region" description="Helical" evidence="6">
    <location>
        <begin position="203"/>
        <end position="225"/>
    </location>
</feature>